<dbReference type="InterPro" id="IPR006073">
    <property type="entry name" value="GTP-bd"/>
</dbReference>
<dbReference type="AlphaFoldDB" id="A0A5C6RHV8"/>
<dbReference type="Proteomes" id="UP000321580">
    <property type="component" value="Unassembled WGS sequence"/>
</dbReference>
<organism evidence="2 3">
    <name type="scientific">Phaeodactylibacter luteus</name>
    <dbReference type="NCBI Taxonomy" id="1564516"/>
    <lineage>
        <taxon>Bacteria</taxon>
        <taxon>Pseudomonadati</taxon>
        <taxon>Bacteroidota</taxon>
        <taxon>Saprospiria</taxon>
        <taxon>Saprospirales</taxon>
        <taxon>Haliscomenobacteraceae</taxon>
        <taxon>Phaeodactylibacter</taxon>
    </lineage>
</organism>
<dbReference type="GO" id="GO:0005525">
    <property type="term" value="F:GTP binding"/>
    <property type="evidence" value="ECO:0007669"/>
    <property type="project" value="InterPro"/>
</dbReference>
<dbReference type="Gene3D" id="3.40.50.300">
    <property type="entry name" value="P-loop containing nucleotide triphosphate hydrolases"/>
    <property type="match status" value="1"/>
</dbReference>
<evidence type="ECO:0000313" key="3">
    <source>
        <dbReference type="Proteomes" id="UP000321580"/>
    </source>
</evidence>
<evidence type="ECO:0000259" key="1">
    <source>
        <dbReference type="Pfam" id="PF01926"/>
    </source>
</evidence>
<feature type="domain" description="G" evidence="1">
    <location>
        <begin position="53"/>
        <end position="182"/>
    </location>
</feature>
<name>A0A5C6RHV8_9BACT</name>
<dbReference type="CDD" id="cd09912">
    <property type="entry name" value="DLP_2"/>
    <property type="match status" value="1"/>
</dbReference>
<dbReference type="InterPro" id="IPR051943">
    <property type="entry name" value="TRAFAC_Dynamin-like_GTPase"/>
</dbReference>
<reference evidence="2 3" key="1">
    <citation type="submission" date="2019-08" db="EMBL/GenBank/DDBJ databases">
        <title>Genome of Phaeodactylibacter luteus.</title>
        <authorList>
            <person name="Bowman J.P."/>
        </authorList>
    </citation>
    <scope>NUCLEOTIDE SEQUENCE [LARGE SCALE GENOMIC DNA]</scope>
    <source>
        <strain evidence="2 3">KCTC 42180</strain>
    </source>
</reference>
<proteinExistence type="predicted"/>
<dbReference type="OrthoDB" id="9816479at2"/>
<dbReference type="EMBL" id="VOOR01000040">
    <property type="protein sequence ID" value="TXB61986.1"/>
    <property type="molecule type" value="Genomic_DNA"/>
</dbReference>
<dbReference type="SUPFAM" id="SSF52540">
    <property type="entry name" value="P-loop containing nucleoside triphosphate hydrolases"/>
    <property type="match status" value="1"/>
</dbReference>
<dbReference type="Pfam" id="PF01926">
    <property type="entry name" value="MMR_HSR1"/>
    <property type="match status" value="1"/>
</dbReference>
<dbReference type="PANTHER" id="PTHR43681">
    <property type="entry name" value="TRANSMEMBRANE GTPASE FZO"/>
    <property type="match status" value="1"/>
</dbReference>
<comment type="caution">
    <text evidence="2">The sequence shown here is derived from an EMBL/GenBank/DDBJ whole genome shotgun (WGS) entry which is preliminary data.</text>
</comment>
<keyword evidence="3" id="KW-1185">Reference proteome</keyword>
<dbReference type="InterPro" id="IPR027417">
    <property type="entry name" value="P-loop_NTPase"/>
</dbReference>
<dbReference type="PANTHER" id="PTHR43681:SF1">
    <property type="entry name" value="SARCALUMENIN"/>
    <property type="match status" value="1"/>
</dbReference>
<gene>
    <name evidence="2" type="ORF">FRY97_16340</name>
</gene>
<dbReference type="RefSeq" id="WP_147168638.1">
    <property type="nucleotide sequence ID" value="NZ_VOOR01000040.1"/>
</dbReference>
<protein>
    <submittedName>
        <fullName evidence="2">GTP-binding protein</fullName>
    </submittedName>
</protein>
<accession>A0A5C6RHV8</accession>
<evidence type="ECO:0000313" key="2">
    <source>
        <dbReference type="EMBL" id="TXB61986.1"/>
    </source>
</evidence>
<sequence length="584" mass="65154">MTPLINKRLQAYRAQVDEIVKDLHELAIRTASEDLAETVSDLRNRIHEPFMFVIVGEVKAGKSSFINALLATGKEVTKVAPQPMTDTIQQILYGEEESYVPINPYLKKIHLPVDILKEIAIVDTPGTNTIVEHHQEITERFIPASDLIVFVFEAKNPYRQSAWQLFDYIHTDWRKKIIFVLQQKDLMPDEDLQVNLNGVREYAEKQGISAPEVFAVSAKQEQEGQTQESGFGPVRAYISTHITGGKAPVLKLHNNLSTVANLNSKIAAGIALRQKQFEADTAFREDIRSTLLQQETKSLKQVDVLVENLLAGYGRITRQREQELSEGLGFFPLLKRSIASIFNRNASMKEWLERLASGLEDDLNKELKAKLNDGVADLADSIQQMAKMIDLKIRSSQTILRDDHELFSDIAEKRTNVLRELQEQFSRFVSRTENFTDDSLFPDKSSVSGGLAASSGLAVIGLVLATVTQGAVFDITGGLLTAVGLIFAGATTASKRRQVMREFKSEIQNGGDKLEEEVTSNLKAYISNLRSRIDENFIKFDLLLEKEEAQLQKLHALNEDITGRVAALIGELSTAAPAASTEEE</sequence>